<gene>
    <name evidence="1" type="ORF">SAMN02927914_04744</name>
</gene>
<accession>A0A1G5ZDE4</accession>
<evidence type="ECO:0000313" key="1">
    <source>
        <dbReference type="EMBL" id="SDA92507.1"/>
    </source>
</evidence>
<dbReference type="AlphaFoldDB" id="A0A1G5ZDE4"/>
<dbReference type="EMBL" id="FMXM01000017">
    <property type="protein sequence ID" value="SDA92507.1"/>
    <property type="molecule type" value="Genomic_DNA"/>
</dbReference>
<dbReference type="Proteomes" id="UP000198588">
    <property type="component" value="Unassembled WGS sequence"/>
</dbReference>
<evidence type="ECO:0000313" key="2">
    <source>
        <dbReference type="Proteomes" id="UP000198588"/>
    </source>
</evidence>
<proteinExistence type="predicted"/>
<name>A0A1G5ZDE4_9HYPH</name>
<organism evidence="1 2">
    <name type="scientific">Mesorhizobium qingshengii</name>
    <dbReference type="NCBI Taxonomy" id="1165689"/>
    <lineage>
        <taxon>Bacteria</taxon>
        <taxon>Pseudomonadati</taxon>
        <taxon>Pseudomonadota</taxon>
        <taxon>Alphaproteobacteria</taxon>
        <taxon>Hyphomicrobiales</taxon>
        <taxon>Phyllobacteriaceae</taxon>
        <taxon>Mesorhizobium</taxon>
    </lineage>
</organism>
<reference evidence="1 2" key="1">
    <citation type="submission" date="2016-10" db="EMBL/GenBank/DDBJ databases">
        <authorList>
            <person name="de Groot N.N."/>
        </authorList>
    </citation>
    <scope>NUCLEOTIDE SEQUENCE [LARGE SCALE GENOMIC DNA]</scope>
    <source>
        <strain evidence="1 2">CGMCC 1.12097</strain>
    </source>
</reference>
<sequence length="94" mass="10296">MLLEACTWRSFSIGGNASPFDLEKPMKPSATPGREVADLEAIGSADSLFNYSLADIPVLMNNPADLRAPLGSALALQWFQGRHGFNERRWDSLS</sequence>
<protein>
    <submittedName>
        <fullName evidence="1">Uncharacterized protein</fullName>
    </submittedName>
</protein>